<evidence type="ECO:0000313" key="2">
    <source>
        <dbReference type="Proteomes" id="UP001062846"/>
    </source>
</evidence>
<keyword evidence="2" id="KW-1185">Reference proteome</keyword>
<dbReference type="Proteomes" id="UP001062846">
    <property type="component" value="Chromosome 5"/>
</dbReference>
<name>A0ACC0NNC4_RHOML</name>
<dbReference type="EMBL" id="CM046392">
    <property type="protein sequence ID" value="KAI8554476.1"/>
    <property type="molecule type" value="Genomic_DNA"/>
</dbReference>
<comment type="caution">
    <text evidence="1">The sequence shown here is derived from an EMBL/GenBank/DDBJ whole genome shotgun (WGS) entry which is preliminary data.</text>
</comment>
<evidence type="ECO:0000313" key="1">
    <source>
        <dbReference type="EMBL" id="KAI8554476.1"/>
    </source>
</evidence>
<proteinExistence type="predicted"/>
<accession>A0ACC0NNC4</accession>
<organism evidence="1 2">
    <name type="scientific">Rhododendron molle</name>
    <name type="common">Chinese azalea</name>
    <name type="synonym">Azalea mollis</name>
    <dbReference type="NCBI Taxonomy" id="49168"/>
    <lineage>
        <taxon>Eukaryota</taxon>
        <taxon>Viridiplantae</taxon>
        <taxon>Streptophyta</taxon>
        <taxon>Embryophyta</taxon>
        <taxon>Tracheophyta</taxon>
        <taxon>Spermatophyta</taxon>
        <taxon>Magnoliopsida</taxon>
        <taxon>eudicotyledons</taxon>
        <taxon>Gunneridae</taxon>
        <taxon>Pentapetalae</taxon>
        <taxon>asterids</taxon>
        <taxon>Ericales</taxon>
        <taxon>Ericaceae</taxon>
        <taxon>Ericoideae</taxon>
        <taxon>Rhodoreae</taxon>
        <taxon>Rhododendron</taxon>
    </lineage>
</organism>
<gene>
    <name evidence="1" type="ORF">RHMOL_Rhmol05G0102200</name>
</gene>
<sequence>MSKPPFFPFPFPLALSLSLSLSKLPKNHPFCYPCPFSHTMSAPVFILWLVSIPLIVHAAVPAPPRGILLSCGSPNETVQGGLTYMTDEGFVSVGNKSTINQPDLLPVLSTLRYFPNSSARKYCYTFPVIKGGKFLVRTTYYYGGFDGGKEPPVFDQIIDGTKWSIVNTTEDYANGLSSYYEIVVAAQAKTLSVCLARNEHTVSSPFISAVELQTLEDSMYNSTDFGKYALASVARNSFGYDGDMISFPDDQFNRFWQPFTDDNPVVTSHSNITPLEFWNIPPAKALSSALTTSRGKTLTIKWPPFPLPKGSYYIALYFQDNRSPSPYSWRVFSVSVNGNDFYTDINVTTSGVTVCTGQWPLSGQTEIVLTPKSDALVGPVINAGEIFQIMHLGMRTLTRDVIAIEELGRSFDNPPSDWHGDPCLPKQNSWTGVKCSDEGKYARVVSLDLSNIGLTGELSESIDNLTAIRSIHLGGNKLSGPLPNMDSLKALETLFLENNKLNGTVPESLAEKVGINLQLSPGNHLSRVA</sequence>
<protein>
    <submittedName>
        <fullName evidence="1">Uncharacterized protein</fullName>
    </submittedName>
</protein>
<reference evidence="1" key="1">
    <citation type="submission" date="2022-02" db="EMBL/GenBank/DDBJ databases">
        <title>Plant Genome Project.</title>
        <authorList>
            <person name="Zhang R.-G."/>
        </authorList>
    </citation>
    <scope>NUCLEOTIDE SEQUENCE</scope>
    <source>
        <strain evidence="1">AT1</strain>
    </source>
</reference>